<dbReference type="PANTHER" id="PTHR41771">
    <property type="entry name" value="MEMBRANE PROTEIN-RELATED"/>
    <property type="match status" value="1"/>
</dbReference>
<gene>
    <name evidence="2" type="ORF">MITSMUL_04042</name>
</gene>
<feature type="transmembrane region" description="Helical" evidence="1">
    <location>
        <begin position="297"/>
        <end position="319"/>
    </location>
</feature>
<feature type="transmembrane region" description="Helical" evidence="1">
    <location>
        <begin position="339"/>
        <end position="365"/>
    </location>
</feature>
<proteinExistence type="predicted"/>
<feature type="transmembrane region" description="Helical" evidence="1">
    <location>
        <begin position="170"/>
        <end position="189"/>
    </location>
</feature>
<dbReference type="EMBL" id="ABWK02000012">
    <property type="protein sequence ID" value="EEX68972.1"/>
    <property type="molecule type" value="Genomic_DNA"/>
</dbReference>
<keyword evidence="3" id="KW-1185">Reference proteome</keyword>
<dbReference type="Proteomes" id="UP000003671">
    <property type="component" value="Unassembled WGS sequence"/>
</dbReference>
<dbReference type="GeneID" id="93481141"/>
<feature type="transmembrane region" description="Helical" evidence="1">
    <location>
        <begin position="145"/>
        <end position="164"/>
    </location>
</feature>
<evidence type="ECO:0000313" key="2">
    <source>
        <dbReference type="EMBL" id="EEX68972.1"/>
    </source>
</evidence>
<accession>C9KLF8</accession>
<organism evidence="2 3">
    <name type="scientific">Mitsuokella multacida DSM 20544</name>
    <dbReference type="NCBI Taxonomy" id="500635"/>
    <lineage>
        <taxon>Bacteria</taxon>
        <taxon>Bacillati</taxon>
        <taxon>Bacillota</taxon>
        <taxon>Negativicutes</taxon>
        <taxon>Selenomonadales</taxon>
        <taxon>Selenomonadaceae</taxon>
        <taxon>Mitsuokella</taxon>
    </lineage>
</organism>
<reference evidence="2" key="1">
    <citation type="submission" date="2009-09" db="EMBL/GenBank/DDBJ databases">
        <authorList>
            <person name="Weinstock G."/>
            <person name="Sodergren E."/>
            <person name="Clifton S."/>
            <person name="Fulton L."/>
            <person name="Fulton B."/>
            <person name="Courtney L."/>
            <person name="Fronick C."/>
            <person name="Harrison M."/>
            <person name="Strong C."/>
            <person name="Farmer C."/>
            <person name="Delahaunty K."/>
            <person name="Markovic C."/>
            <person name="Hall O."/>
            <person name="Minx P."/>
            <person name="Tomlinson C."/>
            <person name="Mitreva M."/>
            <person name="Nelson J."/>
            <person name="Hou S."/>
            <person name="Wollam A."/>
            <person name="Pepin K.H."/>
            <person name="Johnson M."/>
            <person name="Bhonagiri V."/>
            <person name="Nash W.E."/>
            <person name="Warren W."/>
            <person name="Chinwalla A."/>
            <person name="Mardis E.R."/>
            <person name="Wilson R.K."/>
        </authorList>
    </citation>
    <scope>NUCLEOTIDE SEQUENCE [LARGE SCALE GENOMIC DNA]</scope>
    <source>
        <strain evidence="2">DSM 20544</strain>
    </source>
</reference>
<feature type="transmembrane region" description="Helical" evidence="1">
    <location>
        <begin position="247"/>
        <end position="265"/>
    </location>
</feature>
<comment type="caution">
    <text evidence="2">The sequence shown here is derived from an EMBL/GenBank/DDBJ whole genome shotgun (WGS) entry which is preliminary data.</text>
</comment>
<keyword evidence="1" id="KW-0472">Membrane</keyword>
<dbReference type="eggNOG" id="COG5438">
    <property type="taxonomic scope" value="Bacteria"/>
</dbReference>
<feature type="transmembrane region" description="Helical" evidence="1">
    <location>
        <begin position="196"/>
        <end position="216"/>
    </location>
</feature>
<dbReference type="InterPro" id="IPR012507">
    <property type="entry name" value="YibE_F"/>
</dbReference>
<name>C9KLF8_9FIRM</name>
<protein>
    <submittedName>
        <fullName evidence="2">YibE/F-like protein</fullName>
    </submittedName>
</protein>
<feature type="transmembrane region" description="Helical" evidence="1">
    <location>
        <begin position="119"/>
        <end position="138"/>
    </location>
</feature>
<dbReference type="HOGENOM" id="CLU_028166_4_0_9"/>
<evidence type="ECO:0000256" key="1">
    <source>
        <dbReference type="SAM" id="Phobius"/>
    </source>
</evidence>
<dbReference type="Pfam" id="PF07907">
    <property type="entry name" value="YibE_F"/>
    <property type="match status" value="1"/>
</dbReference>
<dbReference type="PATRIC" id="fig|500635.8.peg.429"/>
<keyword evidence="1" id="KW-0812">Transmembrane</keyword>
<evidence type="ECO:0000313" key="3">
    <source>
        <dbReference type="Proteomes" id="UP000003671"/>
    </source>
</evidence>
<dbReference type="PANTHER" id="PTHR41771:SF1">
    <property type="entry name" value="MEMBRANE PROTEIN"/>
    <property type="match status" value="1"/>
</dbReference>
<dbReference type="AlphaFoldDB" id="C9KLF8"/>
<sequence length="384" mass="40373">MNLMHTWPRRLAAVLVVFALLAALVQLNNVTKPALVNTDGRVFAKAVVADVLRDNVQENGSRIGDQIVSLKLEDGSLVQANSPNGLLFGTVCEPGMSVVVIASKTGTLSSYTVYSYDRMTAVIAFLAFFALLLMLVGGKKGVKSVVALTATFACFLFFFFPLLLHGLSPIVAAVITATIVLALTVWLICGPTRQALAAGIASFGGVLSAGIAAEVFGRMAHLSGYNVPNIESLLFISQNSKIDVGELLFAGILFASLGAVLDIAMDVSAATAEIRSQSAEVSAQSLFKSGMRVGQDVMGTMAATLILAVFGGSLGTWVLDYVYDLPFLQLLNSNSLDIVIMQGLSGGIGVILTVPIAAGFSAVLLSRHRQQQADEPEQAKASQT</sequence>
<keyword evidence="1" id="KW-1133">Transmembrane helix</keyword>
<dbReference type="RefSeq" id="WP_005840426.1">
    <property type="nucleotide sequence ID" value="NZ_GG697141.2"/>
</dbReference>